<evidence type="ECO:0000313" key="1">
    <source>
        <dbReference type="EMBL" id="KAE8417852.1"/>
    </source>
</evidence>
<name>A0ABQ6WL62_9EURO</name>
<proteinExistence type="predicted"/>
<dbReference type="EMBL" id="ML735733">
    <property type="protein sequence ID" value="KAE8417852.1"/>
    <property type="molecule type" value="Genomic_DNA"/>
</dbReference>
<accession>A0ABQ6WL62</accession>
<gene>
    <name evidence="1" type="ORF">BDV36DRAFT_255589</name>
</gene>
<evidence type="ECO:0000313" key="2">
    <source>
        <dbReference type="Proteomes" id="UP000325395"/>
    </source>
</evidence>
<sequence length="56" mass="6315">MLQRMKKFAEAASHPGLCFTRLASDIFELHTSFGRHCCIVSKPQGHSLRTLQIAFP</sequence>
<reference evidence="1 2" key="1">
    <citation type="submission" date="2019-04" db="EMBL/GenBank/DDBJ databases">
        <authorList>
            <consortium name="DOE Joint Genome Institute"/>
            <person name="Mondo S."/>
            <person name="Kjaerbolling I."/>
            <person name="Vesth T."/>
            <person name="Frisvad J.C."/>
            <person name="Nybo J.L."/>
            <person name="Theobald S."/>
            <person name="Kildgaard S."/>
            <person name="Isbrandt T."/>
            <person name="Kuo A."/>
            <person name="Sato A."/>
            <person name="Lyhne E.K."/>
            <person name="Kogle M.E."/>
            <person name="Wiebenga A."/>
            <person name="Kun R.S."/>
            <person name="Lubbers R.J."/>
            <person name="Makela M.R."/>
            <person name="Barry K."/>
            <person name="Chovatia M."/>
            <person name="Clum A."/>
            <person name="Daum C."/>
            <person name="Haridas S."/>
            <person name="He G."/>
            <person name="LaButti K."/>
            <person name="Lipzen A."/>
            <person name="Riley R."/>
            <person name="Salamov A."/>
            <person name="Simmons B.A."/>
            <person name="Magnuson J.K."/>
            <person name="Henrissat B."/>
            <person name="Mortensen U.H."/>
            <person name="Larsen T.O."/>
            <person name="Devries R.P."/>
            <person name="Grigoriev I.V."/>
            <person name="Machida M."/>
            <person name="Baker S.E."/>
            <person name="Andersen M.R."/>
            <person name="Cantor M.N."/>
            <person name="Hua S.X."/>
        </authorList>
    </citation>
    <scope>NUCLEOTIDE SEQUENCE [LARGE SCALE GENOMIC DNA]</scope>
    <source>
        <strain evidence="1 2">CBS 117616</strain>
    </source>
</reference>
<protein>
    <submittedName>
        <fullName evidence="1">Uncharacterized protein</fullName>
    </submittedName>
</protein>
<keyword evidence="2" id="KW-1185">Reference proteome</keyword>
<organism evidence="1 2">
    <name type="scientific">Aspergillus pseudocaelatus</name>
    <dbReference type="NCBI Taxonomy" id="1825620"/>
    <lineage>
        <taxon>Eukaryota</taxon>
        <taxon>Fungi</taxon>
        <taxon>Dikarya</taxon>
        <taxon>Ascomycota</taxon>
        <taxon>Pezizomycotina</taxon>
        <taxon>Eurotiomycetes</taxon>
        <taxon>Eurotiomycetidae</taxon>
        <taxon>Eurotiales</taxon>
        <taxon>Aspergillaceae</taxon>
        <taxon>Aspergillus</taxon>
        <taxon>Aspergillus subgen. Circumdati</taxon>
    </lineage>
</organism>
<dbReference type="Proteomes" id="UP000325395">
    <property type="component" value="Unassembled WGS sequence"/>
</dbReference>